<dbReference type="Gene3D" id="3.50.30.50">
    <property type="entry name" value="Putative cyclase"/>
    <property type="match status" value="1"/>
</dbReference>
<name>A0A7X9ZYV4_9BURK</name>
<feature type="region of interest" description="Disordered" evidence="1">
    <location>
        <begin position="1"/>
        <end position="22"/>
    </location>
</feature>
<evidence type="ECO:0000256" key="1">
    <source>
        <dbReference type="SAM" id="MobiDB-lite"/>
    </source>
</evidence>
<proteinExistence type="predicted"/>
<protein>
    <submittedName>
        <fullName evidence="2">Cyclase family protein</fullName>
    </submittedName>
</protein>
<dbReference type="Pfam" id="PF04199">
    <property type="entry name" value="Cyclase"/>
    <property type="match status" value="1"/>
</dbReference>
<dbReference type="InterPro" id="IPR037175">
    <property type="entry name" value="KFase_sf"/>
</dbReference>
<dbReference type="AlphaFoldDB" id="A0A7X9ZYV4"/>
<dbReference type="Proteomes" id="UP000583127">
    <property type="component" value="Unassembled WGS sequence"/>
</dbReference>
<dbReference type="InterPro" id="IPR007325">
    <property type="entry name" value="KFase/CYL"/>
</dbReference>
<keyword evidence="3" id="KW-1185">Reference proteome</keyword>
<reference evidence="2 3" key="1">
    <citation type="submission" date="2020-04" db="EMBL/GenBank/DDBJ databases">
        <title>Paraburkholderia sp. G-4-1-8 isolated from soil.</title>
        <authorList>
            <person name="Dahal R.H."/>
        </authorList>
    </citation>
    <scope>NUCLEOTIDE SEQUENCE [LARGE SCALE GENOMIC DNA]</scope>
    <source>
        <strain evidence="2 3">G-4-1-8</strain>
    </source>
</reference>
<feature type="compositionally biased region" description="Basic and acidic residues" evidence="1">
    <location>
        <begin position="1"/>
        <end position="10"/>
    </location>
</feature>
<evidence type="ECO:0000313" key="2">
    <source>
        <dbReference type="EMBL" id="NML31733.1"/>
    </source>
</evidence>
<dbReference type="SUPFAM" id="SSF102198">
    <property type="entry name" value="Putative cyclase"/>
    <property type="match status" value="1"/>
</dbReference>
<dbReference type="PANTHER" id="PTHR34861">
    <property type="match status" value="1"/>
</dbReference>
<sequence length="355" mass="39340">MAIHETDHGASMRFSRRPEGSNWGDFGADDQLGRLNLLTAQKVREGAAEVREGKSFCLSLPLDLPGGSKWNPRRRPPSLFPVLRNNKSNIGYELRQDEPYLTDVLCDHRVTLDTQYSTQWDALSQVGSLYDLDGDGNVRSCFYNGFAAERDMFGPLVREPDAHGSLPPAPTRALGIEHMAATGVQGRGVLIDLEAHFGCEKRKVGYRDLMHVMERDRIVVEPGDIVLFHTGFGQMLVDMNGDPDVERLEHACADLDGRDPALLRWIDEAQIAAIAADNHAVEAYPGGKLDAARYPTLPLHELCLFKLGIHLGELWYLTPLARWLRDNARSRFLLTAPPLRLTGAVASPVTPVATV</sequence>
<organism evidence="2 3">
    <name type="scientific">Paraburkholderia antibiotica</name>
    <dbReference type="NCBI Taxonomy" id="2728839"/>
    <lineage>
        <taxon>Bacteria</taxon>
        <taxon>Pseudomonadati</taxon>
        <taxon>Pseudomonadota</taxon>
        <taxon>Betaproteobacteria</taxon>
        <taxon>Burkholderiales</taxon>
        <taxon>Burkholderiaceae</taxon>
        <taxon>Paraburkholderia</taxon>
    </lineage>
</organism>
<gene>
    <name evidence="2" type="ORF">HHL14_12910</name>
</gene>
<dbReference type="GO" id="GO:0019441">
    <property type="term" value="P:L-tryptophan catabolic process to kynurenine"/>
    <property type="evidence" value="ECO:0007669"/>
    <property type="project" value="InterPro"/>
</dbReference>
<accession>A0A7X9ZYV4</accession>
<dbReference type="GO" id="GO:0004061">
    <property type="term" value="F:arylformamidase activity"/>
    <property type="evidence" value="ECO:0007669"/>
    <property type="project" value="InterPro"/>
</dbReference>
<evidence type="ECO:0000313" key="3">
    <source>
        <dbReference type="Proteomes" id="UP000583127"/>
    </source>
</evidence>
<dbReference type="EMBL" id="JABBFZ010000006">
    <property type="protein sequence ID" value="NML31733.1"/>
    <property type="molecule type" value="Genomic_DNA"/>
</dbReference>
<comment type="caution">
    <text evidence="2">The sequence shown here is derived from an EMBL/GenBank/DDBJ whole genome shotgun (WGS) entry which is preliminary data.</text>
</comment>